<dbReference type="EMBL" id="JAULSR010000003">
    <property type="protein sequence ID" value="KAK0625023.1"/>
    <property type="molecule type" value="Genomic_DNA"/>
</dbReference>
<dbReference type="Pfam" id="PF00394">
    <property type="entry name" value="Cu-oxidase"/>
    <property type="match status" value="1"/>
</dbReference>
<gene>
    <name evidence="9" type="ORF">B0T17DRAFT_608101</name>
</gene>
<evidence type="ECO:0000313" key="10">
    <source>
        <dbReference type="Proteomes" id="UP001174934"/>
    </source>
</evidence>
<dbReference type="GO" id="GO:0005507">
    <property type="term" value="F:copper ion binding"/>
    <property type="evidence" value="ECO:0007669"/>
    <property type="project" value="InterPro"/>
</dbReference>
<comment type="caution">
    <text evidence="9">The sequence shown here is derived from an EMBL/GenBank/DDBJ whole genome shotgun (WGS) entry which is preliminary data.</text>
</comment>
<evidence type="ECO:0000256" key="4">
    <source>
        <dbReference type="ARBA" id="ARBA00023002"/>
    </source>
</evidence>
<name>A0AA39X0I9_9PEZI</name>
<evidence type="ECO:0000256" key="1">
    <source>
        <dbReference type="ARBA" id="ARBA00010609"/>
    </source>
</evidence>
<protein>
    <submittedName>
        <fullName evidence="9">Cupredoxin</fullName>
    </submittedName>
</protein>
<evidence type="ECO:0000259" key="7">
    <source>
        <dbReference type="Pfam" id="PF07731"/>
    </source>
</evidence>
<dbReference type="Proteomes" id="UP001174934">
    <property type="component" value="Unassembled WGS sequence"/>
</dbReference>
<dbReference type="PANTHER" id="PTHR11709:SF361">
    <property type="entry name" value="IRON TRANSPORT MULTICOPPER OXIDASE FET3"/>
    <property type="match status" value="1"/>
</dbReference>
<keyword evidence="10" id="KW-1185">Reference proteome</keyword>
<evidence type="ECO:0000313" key="9">
    <source>
        <dbReference type="EMBL" id="KAK0625023.1"/>
    </source>
</evidence>
<organism evidence="9 10">
    <name type="scientific">Bombardia bombarda</name>
    <dbReference type="NCBI Taxonomy" id="252184"/>
    <lineage>
        <taxon>Eukaryota</taxon>
        <taxon>Fungi</taxon>
        <taxon>Dikarya</taxon>
        <taxon>Ascomycota</taxon>
        <taxon>Pezizomycotina</taxon>
        <taxon>Sordariomycetes</taxon>
        <taxon>Sordariomycetidae</taxon>
        <taxon>Sordariales</taxon>
        <taxon>Lasiosphaeriaceae</taxon>
        <taxon>Bombardia</taxon>
    </lineage>
</organism>
<dbReference type="Pfam" id="PF07732">
    <property type="entry name" value="Cu-oxidase_3"/>
    <property type="match status" value="1"/>
</dbReference>
<dbReference type="GO" id="GO:0010106">
    <property type="term" value="P:cellular response to iron ion starvation"/>
    <property type="evidence" value="ECO:0007669"/>
    <property type="project" value="TreeGrafter"/>
</dbReference>
<dbReference type="InterPro" id="IPR011706">
    <property type="entry name" value="Cu-oxidase_C"/>
</dbReference>
<dbReference type="CDD" id="cd13877">
    <property type="entry name" value="CuRO_2_Fet3p_like"/>
    <property type="match status" value="1"/>
</dbReference>
<accession>A0AA39X0I9</accession>
<dbReference type="GO" id="GO:0004322">
    <property type="term" value="F:ferroxidase activity"/>
    <property type="evidence" value="ECO:0007669"/>
    <property type="project" value="TreeGrafter"/>
</dbReference>
<evidence type="ECO:0000259" key="6">
    <source>
        <dbReference type="Pfam" id="PF00394"/>
    </source>
</evidence>
<dbReference type="PROSITE" id="PS00080">
    <property type="entry name" value="MULTICOPPER_OXIDASE2"/>
    <property type="match status" value="1"/>
</dbReference>
<keyword evidence="5" id="KW-0186">Copper</keyword>
<keyword evidence="4" id="KW-0560">Oxidoreductase</keyword>
<keyword evidence="2" id="KW-0479">Metal-binding</keyword>
<dbReference type="Pfam" id="PF07731">
    <property type="entry name" value="Cu-oxidase_2"/>
    <property type="match status" value="1"/>
</dbReference>
<dbReference type="AlphaFoldDB" id="A0AA39X0I9"/>
<dbReference type="CDD" id="cd13851">
    <property type="entry name" value="CuRO_1_Fet3p"/>
    <property type="match status" value="1"/>
</dbReference>
<dbReference type="PANTHER" id="PTHR11709">
    <property type="entry name" value="MULTI-COPPER OXIDASE"/>
    <property type="match status" value="1"/>
</dbReference>
<dbReference type="GO" id="GO:0033573">
    <property type="term" value="C:high-affinity iron permease complex"/>
    <property type="evidence" value="ECO:0007669"/>
    <property type="project" value="TreeGrafter"/>
</dbReference>
<feature type="domain" description="Plastocyanin-like" evidence="7">
    <location>
        <begin position="375"/>
        <end position="509"/>
    </location>
</feature>
<dbReference type="GO" id="GO:0033215">
    <property type="term" value="P:reductive iron assimilation"/>
    <property type="evidence" value="ECO:0007669"/>
    <property type="project" value="TreeGrafter"/>
</dbReference>
<dbReference type="InterPro" id="IPR044130">
    <property type="entry name" value="CuRO_2_Fet3-like"/>
</dbReference>
<evidence type="ECO:0000256" key="5">
    <source>
        <dbReference type="ARBA" id="ARBA00023008"/>
    </source>
</evidence>
<dbReference type="InterPro" id="IPR008972">
    <property type="entry name" value="Cupredoxin"/>
</dbReference>
<keyword evidence="3" id="KW-0732">Signal</keyword>
<feature type="domain" description="Plastocyanin-like" evidence="8">
    <location>
        <begin position="40"/>
        <end position="153"/>
    </location>
</feature>
<dbReference type="InterPro" id="IPR011707">
    <property type="entry name" value="Cu-oxidase-like_N"/>
</dbReference>
<dbReference type="InterPro" id="IPR002355">
    <property type="entry name" value="Cu_oxidase_Cu_BS"/>
</dbReference>
<evidence type="ECO:0000259" key="8">
    <source>
        <dbReference type="Pfam" id="PF07732"/>
    </source>
</evidence>
<dbReference type="SUPFAM" id="SSF49503">
    <property type="entry name" value="Cupredoxins"/>
    <property type="match status" value="3"/>
</dbReference>
<reference evidence="9" key="1">
    <citation type="submission" date="2023-06" db="EMBL/GenBank/DDBJ databases">
        <title>Genome-scale phylogeny and comparative genomics of the fungal order Sordariales.</title>
        <authorList>
            <consortium name="Lawrence Berkeley National Laboratory"/>
            <person name="Hensen N."/>
            <person name="Bonometti L."/>
            <person name="Westerberg I."/>
            <person name="Brannstrom I.O."/>
            <person name="Guillou S."/>
            <person name="Cros-Aarteil S."/>
            <person name="Calhoun S."/>
            <person name="Haridas S."/>
            <person name="Kuo A."/>
            <person name="Mondo S."/>
            <person name="Pangilinan J."/>
            <person name="Riley R."/>
            <person name="LaButti K."/>
            <person name="Andreopoulos B."/>
            <person name="Lipzen A."/>
            <person name="Chen C."/>
            <person name="Yanf M."/>
            <person name="Daum C."/>
            <person name="Ng V."/>
            <person name="Clum A."/>
            <person name="Steindorff A."/>
            <person name="Ohm R."/>
            <person name="Martin F."/>
            <person name="Silar P."/>
            <person name="Natvig D."/>
            <person name="Lalanne C."/>
            <person name="Gautier V."/>
            <person name="Ament-velasquez S.L."/>
            <person name="Kruys A."/>
            <person name="Hutchinson M.I."/>
            <person name="Powell A.J."/>
            <person name="Barry K."/>
            <person name="Miller A.N."/>
            <person name="Grigoriev I.V."/>
            <person name="Debuchy R."/>
            <person name="Gladieux P."/>
            <person name="Thoren M.H."/>
            <person name="Johannesson H."/>
        </authorList>
    </citation>
    <scope>NUCLEOTIDE SEQUENCE</scope>
    <source>
        <strain evidence="9">SMH3391-2</strain>
    </source>
</reference>
<dbReference type="InterPro" id="IPR001117">
    <property type="entry name" value="Cu-oxidase_2nd"/>
</dbReference>
<sequence length="551" mass="60652">MSFGPSTTFYEGASFLTATGPRASKACSDSLRTFNWDITWARGGPDGYGRPFVGINGRWPCPPLIVSIGDTVRINVVNRLGNESTAIHFHGIFQNNTNYADGAAMVTQCPIPPGASFTYEFKISQSGTYWYHAHIGGQYIDGLRGPLIVGDPKAPYARPNQEIILALTDLYHNEAPSLIHTYLSAKNTQSTGGAEPVPDSSLINEGQFLKINIQPGQTYLFRVLNMGAMAAQYLEFDGHDMTIVEVDGVYTKPMNVRQLFVGVAQRYSVLVKAKTATDQNFAFVATMNTEMFDLAITPPGQRPLSTNGWLVYNWNKPLPKPFDLASRIKPWDDTKLVPYDQMPILKNPTINIELAADFAANSWGSTRATFNGITYLPPKVPTLYTALSAPSPLLSNPTIYGTTTNPSILPFNAIVELTILNHDTRAHPFHLHGHNFQVISRGEGDPAVNFPGLYKDPAVPMRRDTLIVYGGSAATVRFVADNPGVQLFHCHTEWHVEAGMTATFVEAPEELRRRGLRVPAGHEAVCKGLGVKTRGNAVGNERDWEDLRGRW</sequence>
<feature type="domain" description="Plastocyanin-like" evidence="6">
    <location>
        <begin position="163"/>
        <end position="290"/>
    </location>
</feature>
<dbReference type="Gene3D" id="2.60.40.420">
    <property type="entry name" value="Cupredoxins - blue copper proteins"/>
    <property type="match status" value="3"/>
</dbReference>
<dbReference type="InterPro" id="IPR045087">
    <property type="entry name" value="Cu-oxidase_fam"/>
</dbReference>
<comment type="similarity">
    <text evidence="1">Belongs to the multicopper oxidase family.</text>
</comment>
<evidence type="ECO:0000256" key="2">
    <source>
        <dbReference type="ARBA" id="ARBA00022723"/>
    </source>
</evidence>
<evidence type="ECO:0000256" key="3">
    <source>
        <dbReference type="ARBA" id="ARBA00022729"/>
    </source>
</evidence>
<proteinExistence type="inferred from homology"/>